<gene>
    <name evidence="2" type="ORF">IM660_14595</name>
</gene>
<evidence type="ECO:0000259" key="1">
    <source>
        <dbReference type="Pfam" id="PF24832"/>
    </source>
</evidence>
<evidence type="ECO:0000313" key="3">
    <source>
        <dbReference type="Proteomes" id="UP000593758"/>
    </source>
</evidence>
<accession>A0A7M1SZE7</accession>
<dbReference type="AlphaFoldDB" id="A0A7M1SZE7"/>
<name>A0A7M1SZE7_9MICO</name>
<organism evidence="2 3">
    <name type="scientific">Ruania alkalisoli</name>
    <dbReference type="NCBI Taxonomy" id="2779775"/>
    <lineage>
        <taxon>Bacteria</taxon>
        <taxon>Bacillati</taxon>
        <taxon>Actinomycetota</taxon>
        <taxon>Actinomycetes</taxon>
        <taxon>Micrococcales</taxon>
        <taxon>Ruaniaceae</taxon>
        <taxon>Ruania</taxon>
    </lineage>
</organism>
<dbReference type="Proteomes" id="UP000593758">
    <property type="component" value="Chromosome"/>
</dbReference>
<dbReference type="RefSeq" id="WP_193499546.1">
    <property type="nucleotide sequence ID" value="NZ_CP063169.1"/>
</dbReference>
<dbReference type="Pfam" id="PF24832">
    <property type="entry name" value="DUF7716"/>
    <property type="match status" value="1"/>
</dbReference>
<dbReference type="EMBL" id="CP063169">
    <property type="protein sequence ID" value="QOR72915.1"/>
    <property type="molecule type" value="Genomic_DNA"/>
</dbReference>
<dbReference type="KEGG" id="halt:IM660_14595"/>
<sequence length="106" mass="11619">MEMLLGRVLCTAGELPWTHALFAPPDSRFDDESLPVLVWDVDDVADGATDLPSQASVLGYEYVLGIDDVQSIVANARAQRPGATTADLLLAFQHYLARDAFVVWTR</sequence>
<proteinExistence type="predicted"/>
<reference evidence="2 3" key="1">
    <citation type="submission" date="2020-10" db="EMBL/GenBank/DDBJ databases">
        <title>Haloactinobacterium sp. RN3S43, a bacterium isolated from saline soil.</title>
        <authorList>
            <person name="Sun J.-Q."/>
        </authorList>
    </citation>
    <scope>NUCLEOTIDE SEQUENCE [LARGE SCALE GENOMIC DNA]</scope>
    <source>
        <strain evidence="2 3">RN3S43</strain>
    </source>
</reference>
<evidence type="ECO:0000313" key="2">
    <source>
        <dbReference type="EMBL" id="QOR72915.1"/>
    </source>
</evidence>
<keyword evidence="3" id="KW-1185">Reference proteome</keyword>
<feature type="domain" description="DUF7716" evidence="1">
    <location>
        <begin position="4"/>
        <end position="104"/>
    </location>
</feature>
<dbReference type="InterPro" id="IPR056133">
    <property type="entry name" value="DUF7716"/>
</dbReference>
<protein>
    <recommendedName>
        <fullName evidence="1">DUF7716 domain-containing protein</fullName>
    </recommendedName>
</protein>